<dbReference type="InterPro" id="IPR017441">
    <property type="entry name" value="Protein_kinase_ATP_BS"/>
</dbReference>
<name>A0ABW1JPI4_9NOCA</name>
<comment type="similarity">
    <text evidence="1">Belongs to the leucine-binding protein family.</text>
</comment>
<dbReference type="SUPFAM" id="SSF53822">
    <property type="entry name" value="Periplasmic binding protein-like I"/>
    <property type="match status" value="1"/>
</dbReference>
<evidence type="ECO:0000313" key="13">
    <source>
        <dbReference type="Proteomes" id="UP001596223"/>
    </source>
</evidence>
<dbReference type="Gene3D" id="1.10.510.10">
    <property type="entry name" value="Transferase(Phosphotransferase) domain 1"/>
    <property type="match status" value="1"/>
</dbReference>
<evidence type="ECO:0000256" key="4">
    <source>
        <dbReference type="ARBA" id="ARBA00022679"/>
    </source>
</evidence>
<dbReference type="CDD" id="cd06342">
    <property type="entry name" value="PBP1_ABC_LIVBP-like"/>
    <property type="match status" value="1"/>
</dbReference>
<dbReference type="InterPro" id="IPR028082">
    <property type="entry name" value="Peripla_BP_I"/>
</dbReference>
<evidence type="ECO:0000313" key="12">
    <source>
        <dbReference type="EMBL" id="MFC6010777.1"/>
    </source>
</evidence>
<feature type="compositionally biased region" description="Low complexity" evidence="10">
    <location>
        <begin position="360"/>
        <end position="380"/>
    </location>
</feature>
<dbReference type="RefSeq" id="WP_378601158.1">
    <property type="nucleotide sequence ID" value="NZ_JBHSQN010000002.1"/>
</dbReference>
<evidence type="ECO:0000256" key="2">
    <source>
        <dbReference type="ARBA" id="ARBA00012513"/>
    </source>
</evidence>
<dbReference type="InterPro" id="IPR008271">
    <property type="entry name" value="Ser/Thr_kinase_AS"/>
</dbReference>
<accession>A0ABW1JPI4</accession>
<dbReference type="Proteomes" id="UP001596223">
    <property type="component" value="Unassembled WGS sequence"/>
</dbReference>
<dbReference type="PROSITE" id="PS00108">
    <property type="entry name" value="PROTEIN_KINASE_ST"/>
    <property type="match status" value="1"/>
</dbReference>
<dbReference type="Pfam" id="PF13458">
    <property type="entry name" value="Peripla_BP_6"/>
    <property type="match status" value="1"/>
</dbReference>
<dbReference type="PANTHER" id="PTHR43289:SF6">
    <property type="entry name" value="SERINE_THREONINE-PROTEIN KINASE NEKL-3"/>
    <property type="match status" value="1"/>
</dbReference>
<dbReference type="PANTHER" id="PTHR43289">
    <property type="entry name" value="MITOGEN-ACTIVATED PROTEIN KINASE KINASE KINASE 20-RELATED"/>
    <property type="match status" value="1"/>
</dbReference>
<sequence>MLRPGEVFAGYAIERVLGSGGMGSVFLARHPRLPRWTALKVLAGEFSTDDESRARFAREADLVAALDHPNIVSIYDRGVDAGRLWISMQFVDGTDAAHLDAATLSPRRAARIVTETARALDYAHSVGVLHRDVKPANIMLGRAPAGEDERVLLADFGIARLRDDTKHLTRTGVVTATLTYASPEQLSALPVDHRSDQYSLACTLFRLLCGTTPFEAGHAGAVITGHLHLPPPPVSERRPGLPVALDEIVRKALAKHPDDRFTSCREFTKAVWAALDTTPTINPRVLPTVRVDHPPSTDHPSEPSRPHAEAASTISPPTAPPPRTPAPTSPSPVDAAPSTPIPAQTPAPSLPDAEQPPRSPRYLSLPPDSPELSLGSLDGLAGPREQSPRYLGVLPDEPESRPSILGRLTGPADTPAQPRGASTNSASHAPKPAPIEAFRRAPGQLRPPSTTRRFLLPASAAALVVAVGVAGAVVWTTRDSAAPVRPSDGTAVAAPVGSFTAIGQLDSHGSQRSPLTVTPVDPAGDGTATCPATSIALAGAMTGPDAALGQNVRAGAELALDRFTRANPGCTVTLKTLDTTGSPATAATVIPTATADPSVLAMIGPVFSGETKATGTLLSDAGLPFLTPSATNPTLTTAGYRTFFRGLANDDLQGPAIARYMLDVVGHRSVCVVHDDTQYGTGLAAAVTAALGPAALAACGQFTVRTGESVDSVARQVYSAGPVAVFYAGYAQDAGDLVRQLRAAGSNAPFYSGDGALDPSFTRAAAGKAVGSTLTCPCAPAPADFTTAYRTLHNTAPGVYSVEAYDLTTIVLRGIASGARTRAALADYLRTYSGAGLGRMYSWTQTGELVDARIWLYRSNS</sequence>
<evidence type="ECO:0000256" key="8">
    <source>
        <dbReference type="ARBA" id="ARBA00022840"/>
    </source>
</evidence>
<dbReference type="InterPro" id="IPR028081">
    <property type="entry name" value="Leu-bd"/>
</dbReference>
<evidence type="ECO:0000256" key="3">
    <source>
        <dbReference type="ARBA" id="ARBA00022527"/>
    </source>
</evidence>
<evidence type="ECO:0000256" key="6">
    <source>
        <dbReference type="ARBA" id="ARBA00022741"/>
    </source>
</evidence>
<reference evidence="13" key="1">
    <citation type="journal article" date="2019" name="Int. J. Syst. Evol. Microbiol.">
        <title>The Global Catalogue of Microorganisms (GCM) 10K type strain sequencing project: providing services to taxonomists for standard genome sequencing and annotation.</title>
        <authorList>
            <consortium name="The Broad Institute Genomics Platform"/>
            <consortium name="The Broad Institute Genome Sequencing Center for Infectious Disease"/>
            <person name="Wu L."/>
            <person name="Ma J."/>
        </authorList>
    </citation>
    <scope>NUCLEOTIDE SEQUENCE [LARGE SCALE GENOMIC DNA]</scope>
    <source>
        <strain evidence="13">CCUG 36956</strain>
    </source>
</reference>
<feature type="compositionally biased region" description="Pro residues" evidence="10">
    <location>
        <begin position="317"/>
        <end position="330"/>
    </location>
</feature>
<feature type="region of interest" description="Disordered" evidence="10">
    <location>
        <begin position="284"/>
        <end position="433"/>
    </location>
</feature>
<protein>
    <recommendedName>
        <fullName evidence="2">non-specific serine/threonine protein kinase</fullName>
        <ecNumber evidence="2">2.7.11.1</ecNumber>
    </recommendedName>
</protein>
<keyword evidence="5" id="KW-0732">Signal</keyword>
<dbReference type="EC" id="2.7.11.1" evidence="2"/>
<keyword evidence="3" id="KW-0723">Serine/threonine-protein kinase</keyword>
<organism evidence="12 13">
    <name type="scientific">Nocardia lasii</name>
    <dbReference type="NCBI Taxonomy" id="1616107"/>
    <lineage>
        <taxon>Bacteria</taxon>
        <taxon>Bacillati</taxon>
        <taxon>Actinomycetota</taxon>
        <taxon>Actinomycetes</taxon>
        <taxon>Mycobacteriales</taxon>
        <taxon>Nocardiaceae</taxon>
        <taxon>Nocardia</taxon>
    </lineage>
</organism>
<dbReference type="Gene3D" id="3.30.200.20">
    <property type="entry name" value="Phosphorylase Kinase, domain 1"/>
    <property type="match status" value="1"/>
</dbReference>
<dbReference type="Pfam" id="PF00069">
    <property type="entry name" value="Pkinase"/>
    <property type="match status" value="1"/>
</dbReference>
<keyword evidence="6 9" id="KW-0547">Nucleotide-binding</keyword>
<dbReference type="InterPro" id="IPR000719">
    <property type="entry name" value="Prot_kinase_dom"/>
</dbReference>
<dbReference type="PROSITE" id="PS50011">
    <property type="entry name" value="PROTEIN_KINASE_DOM"/>
    <property type="match status" value="1"/>
</dbReference>
<dbReference type="Gene3D" id="3.40.50.2300">
    <property type="match status" value="2"/>
</dbReference>
<dbReference type="EMBL" id="JBHSQN010000002">
    <property type="protein sequence ID" value="MFC6010777.1"/>
    <property type="molecule type" value="Genomic_DNA"/>
</dbReference>
<keyword evidence="8 9" id="KW-0067">ATP-binding</keyword>
<dbReference type="CDD" id="cd14014">
    <property type="entry name" value="STKc_PknB_like"/>
    <property type="match status" value="1"/>
</dbReference>
<keyword evidence="4" id="KW-0808">Transferase</keyword>
<gene>
    <name evidence="12" type="ORF">ACFP3H_06905</name>
</gene>
<comment type="caution">
    <text evidence="12">The sequence shown here is derived from an EMBL/GenBank/DDBJ whole genome shotgun (WGS) entry which is preliminary data.</text>
</comment>
<feature type="domain" description="Protein kinase" evidence="11">
    <location>
        <begin position="11"/>
        <end position="273"/>
    </location>
</feature>
<dbReference type="InterPro" id="IPR011009">
    <property type="entry name" value="Kinase-like_dom_sf"/>
</dbReference>
<evidence type="ECO:0000259" key="11">
    <source>
        <dbReference type="PROSITE" id="PS50011"/>
    </source>
</evidence>
<dbReference type="SUPFAM" id="SSF56112">
    <property type="entry name" value="Protein kinase-like (PK-like)"/>
    <property type="match status" value="1"/>
</dbReference>
<evidence type="ECO:0000256" key="5">
    <source>
        <dbReference type="ARBA" id="ARBA00022729"/>
    </source>
</evidence>
<evidence type="ECO:0000256" key="9">
    <source>
        <dbReference type="PROSITE-ProRule" id="PRU10141"/>
    </source>
</evidence>
<dbReference type="SMART" id="SM00220">
    <property type="entry name" value="S_TKc"/>
    <property type="match status" value="1"/>
</dbReference>
<feature type="compositionally biased region" description="Pro residues" evidence="10">
    <location>
        <begin position="339"/>
        <end position="349"/>
    </location>
</feature>
<evidence type="ECO:0000256" key="7">
    <source>
        <dbReference type="ARBA" id="ARBA00022777"/>
    </source>
</evidence>
<dbReference type="PROSITE" id="PS00107">
    <property type="entry name" value="PROTEIN_KINASE_ATP"/>
    <property type="match status" value="1"/>
</dbReference>
<proteinExistence type="inferred from homology"/>
<keyword evidence="7" id="KW-0418">Kinase</keyword>
<keyword evidence="13" id="KW-1185">Reference proteome</keyword>
<feature type="compositionally biased region" description="Basic and acidic residues" evidence="10">
    <location>
        <begin position="290"/>
        <end position="308"/>
    </location>
</feature>
<evidence type="ECO:0000256" key="10">
    <source>
        <dbReference type="SAM" id="MobiDB-lite"/>
    </source>
</evidence>
<evidence type="ECO:0000256" key="1">
    <source>
        <dbReference type="ARBA" id="ARBA00010062"/>
    </source>
</evidence>
<feature type="binding site" evidence="9">
    <location>
        <position position="40"/>
    </location>
    <ligand>
        <name>ATP</name>
        <dbReference type="ChEBI" id="CHEBI:30616"/>
    </ligand>
</feature>